<feature type="compositionally biased region" description="Polar residues" evidence="1">
    <location>
        <begin position="20"/>
        <end position="29"/>
    </location>
</feature>
<protein>
    <submittedName>
        <fullName evidence="2">Uncharacterized protein</fullName>
    </submittedName>
</protein>
<dbReference type="AlphaFoldDB" id="A0AAV4GZP7"/>
<dbReference type="Proteomes" id="UP000762676">
    <property type="component" value="Unassembled WGS sequence"/>
</dbReference>
<evidence type="ECO:0000313" key="3">
    <source>
        <dbReference type="Proteomes" id="UP000762676"/>
    </source>
</evidence>
<proteinExistence type="predicted"/>
<gene>
    <name evidence="2" type="ORF">ElyMa_006134300</name>
</gene>
<keyword evidence="3" id="KW-1185">Reference proteome</keyword>
<accession>A0AAV4GZP7</accession>
<organism evidence="2 3">
    <name type="scientific">Elysia marginata</name>
    <dbReference type="NCBI Taxonomy" id="1093978"/>
    <lineage>
        <taxon>Eukaryota</taxon>
        <taxon>Metazoa</taxon>
        <taxon>Spiralia</taxon>
        <taxon>Lophotrochozoa</taxon>
        <taxon>Mollusca</taxon>
        <taxon>Gastropoda</taxon>
        <taxon>Heterobranchia</taxon>
        <taxon>Euthyneura</taxon>
        <taxon>Panpulmonata</taxon>
        <taxon>Sacoglossa</taxon>
        <taxon>Placobranchoidea</taxon>
        <taxon>Plakobranchidae</taxon>
        <taxon>Elysia</taxon>
    </lineage>
</organism>
<evidence type="ECO:0000313" key="2">
    <source>
        <dbReference type="EMBL" id="GFR89795.1"/>
    </source>
</evidence>
<evidence type="ECO:0000256" key="1">
    <source>
        <dbReference type="SAM" id="MobiDB-lite"/>
    </source>
</evidence>
<feature type="region of interest" description="Disordered" evidence="1">
    <location>
        <begin position="16"/>
        <end position="96"/>
    </location>
</feature>
<sequence>MYLLECGVCGGRVDFRPVPFQTTQESPQYSAPEDSDSGDMDTDLGSALRADPRGCPLSPLVLIQPKRLPSPGPVKAAGGKRYKGLAGPPSGGLPGK</sequence>
<reference evidence="2 3" key="1">
    <citation type="journal article" date="2021" name="Elife">
        <title>Chloroplast acquisition without the gene transfer in kleptoplastic sea slugs, Plakobranchus ocellatus.</title>
        <authorList>
            <person name="Maeda T."/>
            <person name="Takahashi S."/>
            <person name="Yoshida T."/>
            <person name="Shimamura S."/>
            <person name="Takaki Y."/>
            <person name="Nagai Y."/>
            <person name="Toyoda A."/>
            <person name="Suzuki Y."/>
            <person name="Arimoto A."/>
            <person name="Ishii H."/>
            <person name="Satoh N."/>
            <person name="Nishiyama T."/>
            <person name="Hasebe M."/>
            <person name="Maruyama T."/>
            <person name="Minagawa J."/>
            <person name="Obokata J."/>
            <person name="Shigenobu S."/>
        </authorList>
    </citation>
    <scope>NUCLEOTIDE SEQUENCE [LARGE SCALE GENOMIC DNA]</scope>
</reference>
<feature type="compositionally biased region" description="Acidic residues" evidence="1">
    <location>
        <begin position="33"/>
        <end position="42"/>
    </location>
</feature>
<dbReference type="EMBL" id="BMAT01012318">
    <property type="protein sequence ID" value="GFR89795.1"/>
    <property type="molecule type" value="Genomic_DNA"/>
</dbReference>
<comment type="caution">
    <text evidence="2">The sequence shown here is derived from an EMBL/GenBank/DDBJ whole genome shotgun (WGS) entry which is preliminary data.</text>
</comment>
<name>A0AAV4GZP7_9GAST</name>